<evidence type="ECO:0000256" key="6">
    <source>
        <dbReference type="SAM" id="Phobius"/>
    </source>
</evidence>
<dbReference type="GO" id="GO:0006511">
    <property type="term" value="P:ubiquitin-dependent protein catabolic process"/>
    <property type="evidence" value="ECO:0007669"/>
    <property type="project" value="InterPro"/>
</dbReference>
<comment type="similarity">
    <text evidence="1">Belongs to the SINA (Seven in absentia) family.</text>
</comment>
<keyword evidence="2" id="KW-0479">Metal-binding</keyword>
<dbReference type="InterPro" id="IPR008974">
    <property type="entry name" value="TRAF-like"/>
</dbReference>
<evidence type="ECO:0000313" key="8">
    <source>
        <dbReference type="EMBL" id="VVC88181.1"/>
    </source>
</evidence>
<dbReference type="AlphaFoldDB" id="A0A5E4PTC3"/>
<dbReference type="Pfam" id="PF03145">
    <property type="entry name" value="Sina_TRAF"/>
    <property type="match status" value="1"/>
</dbReference>
<gene>
    <name evidence="8" type="ORF">LSINAPIS_LOCUS1612</name>
</gene>
<protein>
    <recommendedName>
        <fullName evidence="7">Seven-in-absentia protein TRAF-like domain-containing protein</fullName>
    </recommendedName>
</protein>
<evidence type="ECO:0000259" key="7">
    <source>
        <dbReference type="Pfam" id="PF03145"/>
    </source>
</evidence>
<proteinExistence type="inferred from homology"/>
<dbReference type="EMBL" id="FZQP02000251">
    <property type="protein sequence ID" value="VVC88181.1"/>
    <property type="molecule type" value="Genomic_DNA"/>
</dbReference>
<keyword evidence="9" id="KW-1185">Reference proteome</keyword>
<dbReference type="GO" id="GO:0008270">
    <property type="term" value="F:zinc ion binding"/>
    <property type="evidence" value="ECO:0007669"/>
    <property type="project" value="UniProtKB-KW"/>
</dbReference>
<evidence type="ECO:0000313" key="9">
    <source>
        <dbReference type="Proteomes" id="UP000324832"/>
    </source>
</evidence>
<keyword evidence="6" id="KW-0472">Membrane</keyword>
<reference evidence="8 9" key="1">
    <citation type="submission" date="2017-07" db="EMBL/GenBank/DDBJ databases">
        <authorList>
            <person name="Talla V."/>
            <person name="Backstrom N."/>
        </authorList>
    </citation>
    <scope>NUCLEOTIDE SEQUENCE [LARGE SCALE GENOMIC DNA]</scope>
</reference>
<dbReference type="InterPro" id="IPR018121">
    <property type="entry name" value="7-in-absentia-prot_TRAF-dom"/>
</dbReference>
<dbReference type="Proteomes" id="UP000324832">
    <property type="component" value="Unassembled WGS sequence"/>
</dbReference>
<keyword evidence="3" id="KW-0863">Zinc-finger</keyword>
<sequence>MDCSVESRLVDFDKFSPYVTVNILLIQIWSHCLFDLMVSVGTSDANAVVLNCHYQWTLTNNYRITYDKKMGAENSKPQSSAYLESEIVNELKLEIKSQRIMFEKKCEELLEQKRKDEKTTSTLSSDQNAMSSVHQQRLEMTNNPSTQATHTVYPHLPPQQYHSHMQQSTSMPISQNVQAAHMPPVYHGQYPSVLHQQNTQFQPPLVNTRPLYTPDNTTAHWMSQPTAPPMVLEGNSLPETRKPYGSDVSKRDVQINGKNCYNKNNRTARAFSKDRNKGELGLHRCPNQEEGCKLRFHNKNEGTVKTIVQHFDLVHPEYRKTGVNREETLHVGVNCMIMSLVVVGPFNFLLNIKIDIPKNKIDIVPQMIGTEVSASKWTYEVDIYDKEEPKRRYNFKGVCPSDKESFSKLCVENKTVSISLDYAKTFTTNDIINYKVSLYRAFNNKTFA</sequence>
<evidence type="ECO:0000256" key="3">
    <source>
        <dbReference type="ARBA" id="ARBA00022771"/>
    </source>
</evidence>
<dbReference type="GO" id="GO:0005737">
    <property type="term" value="C:cytoplasm"/>
    <property type="evidence" value="ECO:0007669"/>
    <property type="project" value="InterPro"/>
</dbReference>
<name>A0A5E4PTC3_9NEOP</name>
<keyword evidence="6" id="KW-0812">Transmembrane</keyword>
<evidence type="ECO:0000256" key="4">
    <source>
        <dbReference type="ARBA" id="ARBA00022833"/>
    </source>
</evidence>
<dbReference type="Gene3D" id="2.60.210.10">
    <property type="entry name" value="Apoptosis, Tumor Necrosis Factor Receptor Associated Protein 2, Chain A"/>
    <property type="match status" value="1"/>
</dbReference>
<feature type="region of interest" description="Disordered" evidence="5">
    <location>
        <begin position="113"/>
        <end position="137"/>
    </location>
</feature>
<keyword evidence="4" id="KW-0862">Zinc</keyword>
<evidence type="ECO:0000256" key="5">
    <source>
        <dbReference type="SAM" id="MobiDB-lite"/>
    </source>
</evidence>
<feature type="domain" description="Seven-in-absentia protein TRAF-like" evidence="7">
    <location>
        <begin position="363"/>
        <end position="436"/>
    </location>
</feature>
<feature type="transmembrane region" description="Helical" evidence="6">
    <location>
        <begin position="329"/>
        <end position="350"/>
    </location>
</feature>
<feature type="compositionally biased region" description="Polar residues" evidence="5">
    <location>
        <begin position="120"/>
        <end position="137"/>
    </location>
</feature>
<organism evidence="8 9">
    <name type="scientific">Leptidea sinapis</name>
    <dbReference type="NCBI Taxonomy" id="189913"/>
    <lineage>
        <taxon>Eukaryota</taxon>
        <taxon>Metazoa</taxon>
        <taxon>Ecdysozoa</taxon>
        <taxon>Arthropoda</taxon>
        <taxon>Hexapoda</taxon>
        <taxon>Insecta</taxon>
        <taxon>Pterygota</taxon>
        <taxon>Neoptera</taxon>
        <taxon>Endopterygota</taxon>
        <taxon>Lepidoptera</taxon>
        <taxon>Glossata</taxon>
        <taxon>Ditrysia</taxon>
        <taxon>Papilionoidea</taxon>
        <taxon>Pieridae</taxon>
        <taxon>Dismorphiinae</taxon>
        <taxon>Leptidea</taxon>
    </lineage>
</organism>
<evidence type="ECO:0000256" key="2">
    <source>
        <dbReference type="ARBA" id="ARBA00022723"/>
    </source>
</evidence>
<accession>A0A5E4PTC3</accession>
<evidence type="ECO:0000256" key="1">
    <source>
        <dbReference type="ARBA" id="ARBA00009119"/>
    </source>
</evidence>
<keyword evidence="6" id="KW-1133">Transmembrane helix</keyword>